<accession>W0HHI2</accession>
<dbReference type="PATRIC" id="fig|2342.5.peg.642"/>
<dbReference type="KEGG" id="pes:SOPEG_0625"/>
<sequence>MFASLNNGFSRLSDHPDFAKLLLRLTFGILMLFHGAFKLQHGVGWIGGLLAQHGLPAFIAYGAYIGEIVTPLMILIGFMTRPAALIYAVNLVVATLLVHTADFFTRTQVGAWKLETEALYFMGGIIIMLLGAGRYVLVSNPRLQ</sequence>
<reference evidence="8 9" key="1">
    <citation type="journal article" date="2014" name="Genome Biol. Evol.">
        <title>Genome degeneration and adaptation in a nascent stage of symbiosis.</title>
        <authorList>
            <person name="Oakeson K.F."/>
            <person name="Gil R."/>
            <person name="Clayton A.L."/>
            <person name="Dunn D.M."/>
            <person name="von Niederhausern A.C."/>
            <person name="Hamil C."/>
            <person name="Aoyagi A."/>
            <person name="Duval B."/>
            <person name="Baca A."/>
            <person name="Silva F.J."/>
            <person name="Vallier A."/>
            <person name="Jackson D.G."/>
            <person name="Latorre A."/>
            <person name="Weiss R.B."/>
            <person name="Heddi A."/>
            <person name="Moya A."/>
            <person name="Dale C."/>
        </authorList>
    </citation>
    <scope>NUCLEOTIDE SEQUENCE [LARGE SCALE GENOMIC DNA]</scope>
    <source>
        <strain evidence="9">none</strain>
    </source>
</reference>
<protein>
    <recommendedName>
        <fullName evidence="10">DoxX family protein</fullName>
    </recommendedName>
</protein>
<dbReference type="PANTHER" id="PTHR33452">
    <property type="entry name" value="OXIDOREDUCTASE CATD-RELATED"/>
    <property type="match status" value="1"/>
</dbReference>
<keyword evidence="9" id="KW-1185">Reference proteome</keyword>
<dbReference type="HOGENOM" id="CLU_058421_6_3_6"/>
<evidence type="ECO:0000313" key="8">
    <source>
        <dbReference type="EMBL" id="AHF73164.1"/>
    </source>
</evidence>
<evidence type="ECO:0000256" key="3">
    <source>
        <dbReference type="ARBA" id="ARBA00022475"/>
    </source>
</evidence>
<evidence type="ECO:0000256" key="7">
    <source>
        <dbReference type="SAM" id="Phobius"/>
    </source>
</evidence>
<dbReference type="EMBL" id="CP006568">
    <property type="protein sequence ID" value="AHF73164.1"/>
    <property type="molecule type" value="Genomic_DNA"/>
</dbReference>
<dbReference type="RefSeq" id="WP_025244287.1">
    <property type="nucleotide sequence ID" value="NZ_CP006568.1"/>
</dbReference>
<evidence type="ECO:0008006" key="10">
    <source>
        <dbReference type="Google" id="ProtNLM"/>
    </source>
</evidence>
<feature type="transmembrane region" description="Helical" evidence="7">
    <location>
        <begin position="118"/>
        <end position="137"/>
    </location>
</feature>
<dbReference type="InterPro" id="IPR032808">
    <property type="entry name" value="DoxX"/>
</dbReference>
<keyword evidence="6 7" id="KW-0472">Membrane</keyword>
<evidence type="ECO:0000256" key="5">
    <source>
        <dbReference type="ARBA" id="ARBA00022989"/>
    </source>
</evidence>
<dbReference type="AlphaFoldDB" id="W0HHI2"/>
<comment type="subcellular location">
    <subcellularLocation>
        <location evidence="1">Cell membrane</location>
        <topology evidence="1">Multi-pass membrane protein</topology>
    </subcellularLocation>
</comment>
<dbReference type="STRING" id="2342.SOPEG_0625"/>
<dbReference type="GO" id="GO:0005886">
    <property type="term" value="C:plasma membrane"/>
    <property type="evidence" value="ECO:0007669"/>
    <property type="project" value="UniProtKB-SubCell"/>
</dbReference>
<keyword evidence="5 7" id="KW-1133">Transmembrane helix</keyword>
<dbReference type="InterPro" id="IPR051907">
    <property type="entry name" value="DoxX-like_oxidoreductase"/>
</dbReference>
<organism evidence="8 9">
    <name type="scientific">Candidatus Sodalis pierantonii str. SOPE</name>
    <dbReference type="NCBI Taxonomy" id="2342"/>
    <lineage>
        <taxon>Bacteria</taxon>
        <taxon>Pseudomonadati</taxon>
        <taxon>Pseudomonadota</taxon>
        <taxon>Gammaproteobacteria</taxon>
        <taxon>Enterobacterales</taxon>
        <taxon>Bruguierivoracaceae</taxon>
        <taxon>Sodalis</taxon>
    </lineage>
</organism>
<gene>
    <name evidence="8" type="ORF">SOPEG_0625</name>
</gene>
<evidence type="ECO:0000256" key="1">
    <source>
        <dbReference type="ARBA" id="ARBA00004651"/>
    </source>
</evidence>
<evidence type="ECO:0000256" key="6">
    <source>
        <dbReference type="ARBA" id="ARBA00023136"/>
    </source>
</evidence>
<dbReference type="eggNOG" id="COG2259">
    <property type="taxonomic scope" value="Bacteria"/>
</dbReference>
<keyword evidence="3" id="KW-1003">Cell membrane</keyword>
<dbReference type="PANTHER" id="PTHR33452:SF1">
    <property type="entry name" value="INNER MEMBRANE PROTEIN YPHA-RELATED"/>
    <property type="match status" value="1"/>
</dbReference>
<feature type="transmembrane region" description="Helical" evidence="7">
    <location>
        <begin position="57"/>
        <end position="78"/>
    </location>
</feature>
<name>W0HHI2_9GAMM</name>
<comment type="similarity">
    <text evidence="2">Belongs to the DoxX family.</text>
</comment>
<evidence type="ECO:0000256" key="4">
    <source>
        <dbReference type="ARBA" id="ARBA00022692"/>
    </source>
</evidence>
<dbReference type="Proteomes" id="UP000019025">
    <property type="component" value="Chromosome"/>
</dbReference>
<feature type="transmembrane region" description="Helical" evidence="7">
    <location>
        <begin position="85"/>
        <end position="106"/>
    </location>
</feature>
<dbReference type="Pfam" id="PF07681">
    <property type="entry name" value="DoxX"/>
    <property type="match status" value="1"/>
</dbReference>
<evidence type="ECO:0000313" key="9">
    <source>
        <dbReference type="Proteomes" id="UP000019025"/>
    </source>
</evidence>
<proteinExistence type="inferred from homology"/>
<evidence type="ECO:0000256" key="2">
    <source>
        <dbReference type="ARBA" id="ARBA00006679"/>
    </source>
</evidence>
<keyword evidence="4 7" id="KW-0812">Transmembrane</keyword>
<feature type="transmembrane region" description="Helical" evidence="7">
    <location>
        <begin position="21"/>
        <end position="37"/>
    </location>
</feature>